<comment type="caution">
    <text evidence="2">The sequence shown here is derived from an EMBL/GenBank/DDBJ whole genome shotgun (WGS) entry which is preliminary data.</text>
</comment>
<organism evidence="2 3">
    <name type="scientific">Drosophila navojoa</name>
    <name type="common">Fruit fly</name>
    <dbReference type="NCBI Taxonomy" id="7232"/>
    <lineage>
        <taxon>Eukaryota</taxon>
        <taxon>Metazoa</taxon>
        <taxon>Ecdysozoa</taxon>
        <taxon>Arthropoda</taxon>
        <taxon>Hexapoda</taxon>
        <taxon>Insecta</taxon>
        <taxon>Pterygota</taxon>
        <taxon>Neoptera</taxon>
        <taxon>Endopterygota</taxon>
        <taxon>Diptera</taxon>
        <taxon>Brachycera</taxon>
        <taxon>Muscomorpha</taxon>
        <taxon>Ephydroidea</taxon>
        <taxon>Drosophilidae</taxon>
        <taxon>Drosophila</taxon>
    </lineage>
</organism>
<dbReference type="Proteomes" id="UP000295192">
    <property type="component" value="Unassembled WGS sequence"/>
</dbReference>
<keyword evidence="3" id="KW-1185">Reference proteome</keyword>
<feature type="region of interest" description="Disordered" evidence="1">
    <location>
        <begin position="108"/>
        <end position="157"/>
    </location>
</feature>
<evidence type="ECO:0000256" key="1">
    <source>
        <dbReference type="SAM" id="MobiDB-lite"/>
    </source>
</evidence>
<gene>
    <name evidence="2" type="ORF">AWZ03_008216</name>
</gene>
<reference evidence="2 3" key="1">
    <citation type="journal article" date="2019" name="J. Hered.">
        <title>An Improved Genome Assembly for Drosophila navojoa, the Basal Species in the mojavensis Cluster.</title>
        <authorList>
            <person name="Vanderlinde T."/>
            <person name="Dupim E.G."/>
            <person name="Nazario-Yepiz N.O."/>
            <person name="Carvalho A.B."/>
        </authorList>
    </citation>
    <scope>NUCLEOTIDE SEQUENCE [LARGE SCALE GENOMIC DNA]</scope>
    <source>
        <strain evidence="2">Navoj_Jal97</strain>
        <tissue evidence="2">Whole organism</tissue>
    </source>
</reference>
<dbReference type="EMBL" id="LSRL02000079">
    <property type="protein sequence ID" value="TDG45358.1"/>
    <property type="molecule type" value="Genomic_DNA"/>
</dbReference>
<evidence type="ECO:0000313" key="3">
    <source>
        <dbReference type="Proteomes" id="UP000295192"/>
    </source>
</evidence>
<feature type="compositionally biased region" description="Low complexity" evidence="1">
    <location>
        <begin position="137"/>
        <end position="148"/>
    </location>
</feature>
<proteinExistence type="predicted"/>
<evidence type="ECO:0000313" key="2">
    <source>
        <dbReference type="EMBL" id="TDG45358.1"/>
    </source>
</evidence>
<dbReference type="AlphaFoldDB" id="A0A484B9G9"/>
<sequence length="157" mass="16967">MTLYYYCVPELRISSQQQQQQQQHLPTPATAAATATATTTATVAVVTIASEASSNNLQHVCHARYEIQEASATDTPFLIIYKEVTVVPVVPVVLAVLVAEVAEVVAPAEDRGQTTDSCPQPGPSPRILASNSYSMMQQQQQEPRQQQRVASMGAALR</sequence>
<accession>A0A484B9G9</accession>
<name>A0A484B9G9_DRONA</name>
<protein>
    <submittedName>
        <fullName evidence="2">Uncharacterized protein</fullName>
    </submittedName>
</protein>